<reference evidence="1 2" key="1">
    <citation type="journal article" date="2016" name="J. Microbiol.">
        <title>Dankookia rubra gen. nov., sp. nov., an alphaproteobacterium isolated from sediment of a shallow stream.</title>
        <authorList>
            <person name="Kim W.H."/>
            <person name="Kim D.H."/>
            <person name="Kang K."/>
            <person name="Ahn T.Y."/>
        </authorList>
    </citation>
    <scope>NUCLEOTIDE SEQUENCE [LARGE SCALE GENOMIC DNA]</scope>
    <source>
        <strain evidence="1 2">JCM30602</strain>
    </source>
</reference>
<protein>
    <submittedName>
        <fullName evidence="1">Uncharacterized protein</fullName>
    </submittedName>
</protein>
<dbReference type="OrthoDB" id="7283409at2"/>
<evidence type="ECO:0000313" key="1">
    <source>
        <dbReference type="EMBL" id="TDH60161.1"/>
    </source>
</evidence>
<sequence>MSEDSRDPVAMAAARLESAVEALVGALSRPRPMAAPPRGDDADMVPRAEVAAMAERLDATIARLRLALAEELRGEQQDGESQGE</sequence>
<dbReference type="Proteomes" id="UP000295096">
    <property type="component" value="Unassembled WGS sequence"/>
</dbReference>
<comment type="caution">
    <text evidence="1">The sequence shown here is derived from an EMBL/GenBank/DDBJ whole genome shotgun (WGS) entry which is preliminary data.</text>
</comment>
<dbReference type="RefSeq" id="WP_133290998.1">
    <property type="nucleotide sequence ID" value="NZ_SMSJ01000043.1"/>
</dbReference>
<evidence type="ECO:0000313" key="2">
    <source>
        <dbReference type="Proteomes" id="UP000295096"/>
    </source>
</evidence>
<dbReference type="AlphaFoldDB" id="A0A4R5QCK4"/>
<gene>
    <name evidence="1" type="ORF">E2C06_23305</name>
</gene>
<name>A0A4R5QCK4_9PROT</name>
<organism evidence="1 2">
    <name type="scientific">Dankookia rubra</name>
    <dbReference type="NCBI Taxonomy" id="1442381"/>
    <lineage>
        <taxon>Bacteria</taxon>
        <taxon>Pseudomonadati</taxon>
        <taxon>Pseudomonadota</taxon>
        <taxon>Alphaproteobacteria</taxon>
        <taxon>Acetobacterales</taxon>
        <taxon>Roseomonadaceae</taxon>
        <taxon>Dankookia</taxon>
    </lineage>
</organism>
<dbReference type="EMBL" id="SMSJ01000043">
    <property type="protein sequence ID" value="TDH60161.1"/>
    <property type="molecule type" value="Genomic_DNA"/>
</dbReference>
<proteinExistence type="predicted"/>
<keyword evidence="2" id="KW-1185">Reference proteome</keyword>
<accession>A0A4R5QCK4</accession>